<keyword evidence="5" id="KW-1185">Reference proteome</keyword>
<dbReference type="Pfam" id="PF25769">
    <property type="entry name" value="PLK4_bind_CEP152"/>
    <property type="match status" value="1"/>
</dbReference>
<feature type="compositionally biased region" description="Polar residues" evidence="2">
    <location>
        <begin position="94"/>
        <end position="113"/>
    </location>
</feature>
<name>A0A484D2B2_PERFV</name>
<dbReference type="Proteomes" id="UP000295070">
    <property type="component" value="Chromosome 8"/>
</dbReference>
<dbReference type="InterPro" id="IPR051235">
    <property type="entry name" value="CEP152/SHC-Transforming"/>
</dbReference>
<dbReference type="AlphaFoldDB" id="A0A484D2B2"/>
<comment type="caution">
    <text evidence="4">The sequence shown here is derived from an EMBL/GenBank/DDBJ whole genome shotgun (WGS) entry which is preliminary data.</text>
</comment>
<keyword evidence="1" id="KW-0175">Coiled coil</keyword>
<feature type="coiled-coil region" evidence="1">
    <location>
        <begin position="1016"/>
        <end position="1050"/>
    </location>
</feature>
<sequence length="1103" mass="127955">MPTEHPTGSASCLLILTVLLFKPSMMKKNTTRRTMQESKRCKRDNMGPLVVDTVEDLRNIQRSLWELHKLLTDLPDDMLEDSRDSSSPELEYSPCSNKNTGNSPQSTWTQQWSDHPRPTTHEQNCEVDYAQRSHDEYAYEDGAVQINGYHPQSQPLPHTWSQDHPFTQGDYIYTSIITEKSTETSLTDEYESKPYPQVTNTAVVYNGEGEHRDNQNHGDHNKDRNNFQSGALDRVDQHKASYNPHHPAHQPKMFNSQAIHQEGQFDHLQREFLDSTQQTADREQLAQLQILHKAQQRQIEDLEQKLEDSRRNMRYIEHQFAIAKDEKEGLAVSLKESSQLVEEAKEREFQMLNKVKAMEQQVQALTARDHENMKKQRLAEAAVDSMKQQMLELCRSDTLSKTRQQHDRDLTVIKEQHEAALLTLEQKLDSTSEALNEQVDVCQRLREQVKQLERQREEEQLERARVVNTLSQRLEESQQQCAKLLQTSSVQEMSQIQIKLQQAQSAKALSENMNKVLQEDLAELKEQITLYESAVKHGVIALDLDSDWENHLSESCVDLGLKKTNRKNGLLHSAALAHLSDSKLPKDEALRVLRVEMQRCLGSLKGKRQKISQLQEELQLCQGRVAELQTQLDEAKLCSSVRETNQMKHPDVCGASQKEFTRLQEDQQHLQEQVELLEKKNKELKQSEEKVRSANLELCTKMRQMIQELDQEKQEAAERVERIHQQYRDDVVDRVRTEIMLEYDAQVQQLTAQHQQQVQQLQTQLSEANDKMLAVQECYLSVCKEKDMLEKEETLIRVNEQKMKEDSGTAVEKLRSELEAQHQAAINKLKALWSKEKETEIQQQVNSHVALAKAAWKEELQKMEKTWVQRLEEARREKHRKTAEATCQADEIEASSMTIPVEELDSRLSAQKQQLQLEADKVKRKAVEEARKQAQRELHKKHLEDMAKQVEGAVTRAYSRWIEDLTSLPEYQACLQTEREKWQELQEKCTERQVSQALREAEEQWHRTHRNQLEEQSSGTQRVEELQEEVAALQSQLEQGRREHAALLKAELAGARAAWNRDKQQEISVIQVRSEQVYQSKLQEQRKKSGAGFEAGQRGCWSP</sequence>
<protein>
    <recommendedName>
        <fullName evidence="6">Centrosomal protein 152</fullName>
    </recommendedName>
</protein>
<feature type="coiled-coil region" evidence="1">
    <location>
        <begin position="285"/>
        <end position="361"/>
    </location>
</feature>
<accession>A0A484D2B2</accession>
<organism evidence="4 5">
    <name type="scientific">Perca flavescens</name>
    <name type="common">American yellow perch</name>
    <name type="synonym">Morone flavescens</name>
    <dbReference type="NCBI Taxonomy" id="8167"/>
    <lineage>
        <taxon>Eukaryota</taxon>
        <taxon>Metazoa</taxon>
        <taxon>Chordata</taxon>
        <taxon>Craniata</taxon>
        <taxon>Vertebrata</taxon>
        <taxon>Euteleostomi</taxon>
        <taxon>Actinopterygii</taxon>
        <taxon>Neopterygii</taxon>
        <taxon>Teleostei</taxon>
        <taxon>Neoteleostei</taxon>
        <taxon>Acanthomorphata</taxon>
        <taxon>Eupercaria</taxon>
        <taxon>Perciformes</taxon>
        <taxon>Percoidei</taxon>
        <taxon>Percidae</taxon>
        <taxon>Percinae</taxon>
        <taxon>Perca</taxon>
    </lineage>
</organism>
<feature type="region of interest" description="Disordered" evidence="2">
    <location>
        <begin position="77"/>
        <end position="122"/>
    </location>
</feature>
<dbReference type="PANTHER" id="PTHR10337">
    <property type="entry name" value="SHC TRANSFORMING PROTEIN"/>
    <property type="match status" value="1"/>
</dbReference>
<evidence type="ECO:0000313" key="4">
    <source>
        <dbReference type="EMBL" id="TDH09496.1"/>
    </source>
</evidence>
<dbReference type="STRING" id="8167.A0A484D2B2"/>
<dbReference type="PANTHER" id="PTHR10337:SF6">
    <property type="entry name" value="CENTROSOMAL PROTEIN OF 152 KDA"/>
    <property type="match status" value="1"/>
</dbReference>
<evidence type="ECO:0000313" key="5">
    <source>
        <dbReference type="Proteomes" id="UP000295070"/>
    </source>
</evidence>
<feature type="region of interest" description="Disordered" evidence="2">
    <location>
        <begin position="208"/>
        <end position="228"/>
    </location>
</feature>
<reference evidence="4 5" key="1">
    <citation type="submission" date="2019-01" db="EMBL/GenBank/DDBJ databases">
        <title>A chromosome-scale genome assembly of the yellow perch, Perca flavescens.</title>
        <authorList>
            <person name="Feron R."/>
            <person name="Morvezen R."/>
            <person name="Bestin A."/>
            <person name="Haffray P."/>
            <person name="Klopp C."/>
            <person name="Zahm M."/>
            <person name="Cabau C."/>
            <person name="Roques C."/>
            <person name="Donnadieu C."/>
            <person name="Bouchez O."/>
            <person name="Christie M."/>
            <person name="Larson W."/>
            <person name="Guiguen Y."/>
        </authorList>
    </citation>
    <scope>NUCLEOTIDE SEQUENCE [LARGE SCALE GENOMIC DNA]</scope>
    <source>
        <strain evidence="4">YP-PL-M2</strain>
        <tissue evidence="4">Blood</tissue>
    </source>
</reference>
<gene>
    <name evidence="4" type="ORF">EPR50_G00087610</name>
</gene>
<proteinExistence type="predicted"/>
<feature type="coiled-coil region" evidence="1">
    <location>
        <begin position="751"/>
        <end position="778"/>
    </location>
</feature>
<keyword evidence="3" id="KW-0732">Signal</keyword>
<feature type="coiled-coil region" evidence="1">
    <location>
        <begin position="414"/>
        <end position="534"/>
    </location>
</feature>
<dbReference type="EMBL" id="SCKG01000008">
    <property type="protein sequence ID" value="TDH09496.1"/>
    <property type="molecule type" value="Genomic_DNA"/>
</dbReference>
<dbReference type="Gene3D" id="1.10.287.1490">
    <property type="match status" value="1"/>
</dbReference>
<feature type="chain" id="PRO_5019864231" description="Centrosomal protein 152" evidence="3">
    <location>
        <begin position="27"/>
        <end position="1103"/>
    </location>
</feature>
<feature type="coiled-coil region" evidence="1">
    <location>
        <begin position="604"/>
        <end position="631"/>
    </location>
</feature>
<evidence type="ECO:0008006" key="6">
    <source>
        <dbReference type="Google" id="ProtNLM"/>
    </source>
</evidence>
<feature type="coiled-coil region" evidence="1">
    <location>
        <begin position="660"/>
        <end position="726"/>
    </location>
</feature>
<dbReference type="GO" id="GO:0007099">
    <property type="term" value="P:centriole replication"/>
    <property type="evidence" value="ECO:0007669"/>
    <property type="project" value="TreeGrafter"/>
</dbReference>
<evidence type="ECO:0000256" key="1">
    <source>
        <dbReference type="SAM" id="Coils"/>
    </source>
</evidence>
<feature type="region of interest" description="Disordered" evidence="2">
    <location>
        <begin position="1083"/>
        <end position="1103"/>
    </location>
</feature>
<evidence type="ECO:0000256" key="2">
    <source>
        <dbReference type="SAM" id="MobiDB-lite"/>
    </source>
</evidence>
<dbReference type="GO" id="GO:0005813">
    <property type="term" value="C:centrosome"/>
    <property type="evidence" value="ECO:0007669"/>
    <property type="project" value="TreeGrafter"/>
</dbReference>
<feature type="coiled-coil region" evidence="1">
    <location>
        <begin position="901"/>
        <end position="944"/>
    </location>
</feature>
<feature type="signal peptide" evidence="3">
    <location>
        <begin position="1"/>
        <end position="26"/>
    </location>
</feature>
<evidence type="ECO:0000256" key="3">
    <source>
        <dbReference type="SAM" id="SignalP"/>
    </source>
</evidence>
<feature type="compositionally biased region" description="Basic and acidic residues" evidence="2">
    <location>
        <begin position="208"/>
        <end position="225"/>
    </location>
</feature>
<dbReference type="InterPro" id="IPR057664">
    <property type="entry name" value="CEP152_PLK4_bind"/>
</dbReference>